<accession>A0A3P8YEX4</accession>
<dbReference type="PROSITE" id="PS51642">
    <property type="entry name" value="HEMOPEXIN_2"/>
    <property type="match status" value="3"/>
</dbReference>
<dbReference type="InterPro" id="IPR001818">
    <property type="entry name" value="Pept_M10_metallopeptidase"/>
</dbReference>
<evidence type="ECO:0000256" key="4">
    <source>
        <dbReference type="ARBA" id="ARBA00004223"/>
    </source>
</evidence>
<evidence type="ECO:0000256" key="1">
    <source>
        <dbReference type="ARBA" id="ARBA00001718"/>
    </source>
</evidence>
<dbReference type="EC" id="3.4.24.80" evidence="7"/>
<dbReference type="InterPro" id="IPR024079">
    <property type="entry name" value="MetalloPept_cat_dom_sf"/>
</dbReference>
<feature type="signal peptide" evidence="24">
    <location>
        <begin position="1"/>
        <end position="22"/>
    </location>
</feature>
<evidence type="ECO:0000256" key="7">
    <source>
        <dbReference type="ARBA" id="ARBA00012342"/>
    </source>
</evidence>
<dbReference type="InterPro" id="IPR036375">
    <property type="entry name" value="Hemopexin-like_dom_sf"/>
</dbReference>
<dbReference type="InParanoid" id="A0A3P8YEX4"/>
<proteinExistence type="inferred from homology"/>
<feature type="repeat" description="Hemopexin" evidence="22">
    <location>
        <begin position="771"/>
        <end position="829"/>
    </location>
</feature>
<dbReference type="AlphaFoldDB" id="A0A3P8YEX4"/>
<sequence length="954" mass="107464">MLTLIPRINVWLFLTSIGSTSAEKLFHSRDRSDVKISYSHQAELVTDKNSAEIFLSRYGFVHPVNWGEVQFKETPGDPYNEDFAGEEDLLSWIQEGDSSVSRAETDSDAKVVSMTTESPAFISALREFQEMSGLPVTGLFDDATKAAMNTPRCGVPDKETGMDTADDPQDNVSSSAPEMDATDKPHNHLTSSAPKIGATRDPHISTSSSAPEMDAIDNPHYNLTSSSPGMRALDDPQVPGSAPEMDANGHPHNHINISVPEMDAIDNPGNRTTGSMRVNSSATVQNSDKEILLSGTVGALNGSITSNHVGKNNTVNKAFIGLGGSNMEDNTLRQTANDTDGYMEDNTLRQTANDTDGYMEDNTLRQTANTTDGYVEDNTFNMTLNGTDGSLTDDDKNTFREILTGAFTDYNLTSFETSNGSDINYTDSNNTDINYTDIHYTDSNHTYINYTDSNYTDSNYTDSNYTDRDTDYYDAFGNNVSITAVNNSDHNNDKHIHKVNDPADTKRSHQHQSLPPHSPAVVRKKRHLASLLSKRRQRREVRGQEWGHMAFSKTVLKWRLIGEGYSSQLTIEDQRQIFGVAFRMWSEVTPLEFVEDTRSPLEDVDIRLGFGTGRHLGCNQKFDGTGREFAHAWFLGDIHFDDDEHFTAPNTGSGISLLKVAVHEIGHVLGLPHIYRTGSIMQPSYLPQESGFEMDWTDRKAIQHLYGGCSGRFNTVFDWIRKERTQHGEAVVRFNTYFMRDGWYWLYENRNNRTRYGDPVALQVGWHGIPTDGVDACVHVWNRKADTDAVYFFKGTQYWRYDNDNDRVFTVDPEGHHYPRPISEGFPGIPSPIDTVFYDRRDSHMYFFRGTNVYAFSVAANRLSRGFPRKITAVFPALTSGDHPGGNIDAAYFSYTHNAVFLFKDTRFWRVVGGRDRQRRPFQPRNGLMPHREVEEQWFDICNVHPSALKVARR</sequence>
<dbReference type="Gene3D" id="2.110.10.10">
    <property type="entry name" value="Hemopexin-like domain"/>
    <property type="match status" value="2"/>
</dbReference>
<dbReference type="SUPFAM" id="SSF47090">
    <property type="entry name" value="PGBD-like"/>
    <property type="match status" value="1"/>
</dbReference>
<dbReference type="GO" id="GO:0008270">
    <property type="term" value="F:zinc ion binding"/>
    <property type="evidence" value="ECO:0007669"/>
    <property type="project" value="InterPro"/>
</dbReference>
<keyword evidence="14" id="KW-0677">Repeat</keyword>
<dbReference type="InterPro" id="IPR006026">
    <property type="entry name" value="Peptidase_Metallo"/>
</dbReference>
<dbReference type="STRING" id="8010.ENSELUP00000015119"/>
<dbReference type="OMA" id="PEMDAID"/>
<evidence type="ECO:0000256" key="13">
    <source>
        <dbReference type="ARBA" id="ARBA00022729"/>
    </source>
</evidence>
<evidence type="ECO:0000256" key="15">
    <source>
        <dbReference type="ARBA" id="ARBA00022801"/>
    </source>
</evidence>
<dbReference type="CTD" id="118856"/>
<keyword evidence="12" id="KW-0479">Metal-binding</keyword>
<dbReference type="SMART" id="SM00235">
    <property type="entry name" value="ZnMc"/>
    <property type="match status" value="1"/>
</dbReference>
<dbReference type="Ensembl" id="ENSELUT00000024117.3">
    <property type="protein sequence ID" value="ENSELUP00000015119.2"/>
    <property type="gene ID" value="ENSELUG00000015094.3"/>
</dbReference>
<feature type="chain" id="PRO_5044211110" description="Matrix metalloproteinase-14" evidence="24">
    <location>
        <begin position="23"/>
        <end position="954"/>
    </location>
</feature>
<feature type="region of interest" description="Disordered" evidence="23">
    <location>
        <begin position="154"/>
        <end position="217"/>
    </location>
</feature>
<dbReference type="Pfam" id="PF00045">
    <property type="entry name" value="Hemopexin"/>
    <property type="match status" value="2"/>
</dbReference>
<dbReference type="FunCoup" id="A0A3P8YEX4">
    <property type="interactions" value="427"/>
</dbReference>
<dbReference type="Gene3D" id="3.40.390.10">
    <property type="entry name" value="Collagenase (Catalytic Domain)"/>
    <property type="match status" value="1"/>
</dbReference>
<evidence type="ECO:0000256" key="10">
    <source>
        <dbReference type="ARBA" id="ARBA00022553"/>
    </source>
</evidence>
<evidence type="ECO:0000256" key="22">
    <source>
        <dbReference type="PROSITE-ProRule" id="PRU01011"/>
    </source>
</evidence>
<feature type="repeat" description="Hemopexin" evidence="22">
    <location>
        <begin position="830"/>
        <end position="878"/>
    </location>
</feature>
<dbReference type="SUPFAM" id="SSF50923">
    <property type="entry name" value="Hemopexin-like domain"/>
    <property type="match status" value="1"/>
</dbReference>
<evidence type="ECO:0000256" key="9">
    <source>
        <dbReference type="ARBA" id="ARBA00022490"/>
    </source>
</evidence>
<evidence type="ECO:0000256" key="8">
    <source>
        <dbReference type="ARBA" id="ARBA00020199"/>
    </source>
</evidence>
<feature type="repeat" description="Hemopexin" evidence="22">
    <location>
        <begin position="885"/>
        <end position="941"/>
    </location>
</feature>
<keyword evidence="20" id="KW-1015">Disulfide bond</keyword>
<dbReference type="RefSeq" id="XP_010867071.2">
    <property type="nucleotide sequence ID" value="XM_010868769.4"/>
</dbReference>
<dbReference type="KEGG" id="els:105009351"/>
<evidence type="ECO:0000256" key="23">
    <source>
        <dbReference type="SAM" id="MobiDB-lite"/>
    </source>
</evidence>
<keyword evidence="9" id="KW-0963">Cytoplasm</keyword>
<dbReference type="InterPro" id="IPR036366">
    <property type="entry name" value="PGBDSf"/>
</dbReference>
<keyword evidence="15" id="KW-0378">Hydrolase</keyword>
<keyword evidence="17" id="KW-0106">Calcium</keyword>
<dbReference type="Gene3D" id="1.10.101.10">
    <property type="entry name" value="PGBD-like superfamily/PGBD"/>
    <property type="match status" value="1"/>
</dbReference>
<comment type="cofactor">
    <cofactor evidence="2">
        <name>Ca(2+)</name>
        <dbReference type="ChEBI" id="CHEBI:29108"/>
    </cofactor>
</comment>
<evidence type="ECO:0000313" key="26">
    <source>
        <dbReference type="Ensembl" id="ENSELUP00000015119.2"/>
    </source>
</evidence>
<dbReference type="FunFam" id="2.110.10.10:FF:000012">
    <property type="entry name" value="Matrix metallopeptidase 21"/>
    <property type="match status" value="1"/>
</dbReference>
<dbReference type="GO" id="GO:0042470">
    <property type="term" value="C:melanosome"/>
    <property type="evidence" value="ECO:0007669"/>
    <property type="project" value="UniProtKB-SubCell"/>
</dbReference>
<comment type="catalytic activity">
    <reaction evidence="1">
        <text>Endopeptidase activity. Activates progelatinase A by cleavage of the propeptide at 37-Asn-|-Leu-38. Other bonds hydrolyzed include 35-Gly-|-Ile-36 in the propeptide of collagenase 3, and 341-Asn-|-Phe-342, 441-Asp-|-Leu-442 and 354-Gln-|-Thr-355 in the aggrecan interglobular domain.</text>
        <dbReference type="EC" id="3.4.24.80"/>
    </reaction>
</comment>
<dbReference type="GeneID" id="105009351"/>
<evidence type="ECO:0000256" key="21">
    <source>
        <dbReference type="ARBA" id="ARBA00023180"/>
    </source>
</evidence>
<dbReference type="SMART" id="SM00120">
    <property type="entry name" value="HX"/>
    <property type="match status" value="4"/>
</dbReference>
<dbReference type="Pfam" id="PF00413">
    <property type="entry name" value="Peptidase_M10"/>
    <property type="match status" value="1"/>
</dbReference>
<dbReference type="GeneTree" id="ENSGT00940000159140"/>
<comment type="cofactor">
    <cofactor evidence="3">
        <name>Zn(2+)</name>
        <dbReference type="ChEBI" id="CHEBI:29105"/>
    </cofactor>
</comment>
<dbReference type="InterPro" id="IPR018487">
    <property type="entry name" value="Hemopexin-like_repeat"/>
</dbReference>
<keyword evidence="19" id="KW-0865">Zymogen</keyword>
<dbReference type="GO" id="GO:0030574">
    <property type="term" value="P:collagen catabolic process"/>
    <property type="evidence" value="ECO:0007669"/>
    <property type="project" value="TreeGrafter"/>
</dbReference>
<reference evidence="26" key="2">
    <citation type="submission" date="2020-02" db="EMBL/GenBank/DDBJ databases">
        <title>Esox lucius (northern pike) genome, fEsoLuc1, primary haplotype.</title>
        <authorList>
            <person name="Myers G."/>
            <person name="Karagic N."/>
            <person name="Meyer A."/>
            <person name="Pippel M."/>
            <person name="Reichard M."/>
            <person name="Winkler S."/>
            <person name="Tracey A."/>
            <person name="Sims Y."/>
            <person name="Howe K."/>
            <person name="Rhie A."/>
            <person name="Formenti G."/>
            <person name="Durbin R."/>
            <person name="Fedrigo O."/>
            <person name="Jarvis E.D."/>
        </authorList>
    </citation>
    <scope>NUCLEOTIDE SEQUENCE [LARGE SCALE GENOMIC DNA]</scope>
</reference>
<evidence type="ECO:0000259" key="25">
    <source>
        <dbReference type="SMART" id="SM00235"/>
    </source>
</evidence>
<evidence type="ECO:0000256" key="17">
    <source>
        <dbReference type="ARBA" id="ARBA00022837"/>
    </source>
</evidence>
<comment type="similarity">
    <text evidence="6">Belongs to the peptidase M10A family.</text>
</comment>
<keyword evidence="21" id="KW-0325">Glycoprotein</keyword>
<dbReference type="PANTHER" id="PTHR10201">
    <property type="entry name" value="MATRIX METALLOPROTEINASE"/>
    <property type="match status" value="1"/>
</dbReference>
<evidence type="ECO:0000256" key="3">
    <source>
        <dbReference type="ARBA" id="ARBA00001947"/>
    </source>
</evidence>
<name>A0A3P8YEX4_ESOLU</name>
<evidence type="ECO:0000256" key="20">
    <source>
        <dbReference type="ARBA" id="ARBA00023157"/>
    </source>
</evidence>
<dbReference type="PANTHER" id="PTHR10201:SF323">
    <property type="entry name" value="MATRIX METALLOPROTEINASE-21"/>
    <property type="match status" value="1"/>
</dbReference>
<keyword evidence="27" id="KW-1185">Reference proteome</keyword>
<dbReference type="CDD" id="cd00094">
    <property type="entry name" value="HX"/>
    <property type="match status" value="1"/>
</dbReference>
<keyword evidence="16" id="KW-0862">Zinc</keyword>
<evidence type="ECO:0000256" key="19">
    <source>
        <dbReference type="ARBA" id="ARBA00023145"/>
    </source>
</evidence>
<evidence type="ECO:0000256" key="14">
    <source>
        <dbReference type="ARBA" id="ARBA00022737"/>
    </source>
</evidence>
<evidence type="ECO:0000256" key="12">
    <source>
        <dbReference type="ARBA" id="ARBA00022723"/>
    </source>
</evidence>
<keyword evidence="11" id="KW-0645">Protease</keyword>
<feature type="domain" description="Peptidase metallopeptidase" evidence="25">
    <location>
        <begin position="547"/>
        <end position="708"/>
    </location>
</feature>
<organism evidence="26 27">
    <name type="scientific">Esox lucius</name>
    <name type="common">Northern pike</name>
    <dbReference type="NCBI Taxonomy" id="8010"/>
    <lineage>
        <taxon>Eukaryota</taxon>
        <taxon>Metazoa</taxon>
        <taxon>Chordata</taxon>
        <taxon>Craniata</taxon>
        <taxon>Vertebrata</taxon>
        <taxon>Euteleostomi</taxon>
        <taxon>Actinopterygii</taxon>
        <taxon>Neopterygii</taxon>
        <taxon>Teleostei</taxon>
        <taxon>Protacanthopterygii</taxon>
        <taxon>Esociformes</taxon>
        <taxon>Esocidae</taxon>
        <taxon>Esox</taxon>
    </lineage>
</organism>
<dbReference type="GO" id="GO:0004222">
    <property type="term" value="F:metalloendopeptidase activity"/>
    <property type="evidence" value="ECO:0007669"/>
    <property type="project" value="InterPro"/>
</dbReference>
<dbReference type="SUPFAM" id="SSF55486">
    <property type="entry name" value="Metalloproteases ('zincins'), catalytic domain"/>
    <property type="match status" value="1"/>
</dbReference>
<keyword evidence="13 24" id="KW-0732">Signal</keyword>
<evidence type="ECO:0000256" key="2">
    <source>
        <dbReference type="ARBA" id="ARBA00001913"/>
    </source>
</evidence>
<reference evidence="26" key="3">
    <citation type="submission" date="2025-08" db="UniProtKB">
        <authorList>
            <consortium name="Ensembl"/>
        </authorList>
    </citation>
    <scope>IDENTIFICATION</scope>
</reference>
<evidence type="ECO:0000256" key="5">
    <source>
        <dbReference type="ARBA" id="ARBA00004496"/>
    </source>
</evidence>
<keyword evidence="18" id="KW-0482">Metalloprotease</keyword>
<reference evidence="27" key="1">
    <citation type="journal article" date="2014" name="PLoS ONE">
        <title>The genome and linkage map of the northern pike (Esox lucius): conserved synteny revealed between the salmonid sister group and the Neoteleostei.</title>
        <authorList>
            <person name="Rondeau E.B."/>
            <person name="Minkley D.R."/>
            <person name="Leong J.S."/>
            <person name="Messmer A.M."/>
            <person name="Jantzen J.R."/>
            <person name="von Schalburg K.R."/>
            <person name="Lemon C."/>
            <person name="Bird N.H."/>
            <person name="Koop B.F."/>
        </authorList>
    </citation>
    <scope>NUCLEOTIDE SEQUENCE</scope>
</reference>
<dbReference type="InterPro" id="IPR033739">
    <property type="entry name" value="M10A_MMP"/>
</dbReference>
<dbReference type="Bgee" id="ENSELUG00000015094">
    <property type="expression patterns" value="Expressed in heart and 11 other cell types or tissues"/>
</dbReference>
<evidence type="ECO:0000256" key="18">
    <source>
        <dbReference type="ARBA" id="ARBA00023049"/>
    </source>
</evidence>
<dbReference type="GO" id="GO:0006508">
    <property type="term" value="P:proteolysis"/>
    <property type="evidence" value="ECO:0007669"/>
    <property type="project" value="UniProtKB-KW"/>
</dbReference>
<dbReference type="GO" id="GO:0007368">
    <property type="term" value="P:determination of left/right symmetry"/>
    <property type="evidence" value="ECO:0007669"/>
    <property type="project" value="UniProtKB-ARBA"/>
</dbReference>
<evidence type="ECO:0000256" key="24">
    <source>
        <dbReference type="SAM" id="SignalP"/>
    </source>
</evidence>
<evidence type="ECO:0000256" key="16">
    <source>
        <dbReference type="ARBA" id="ARBA00022833"/>
    </source>
</evidence>
<dbReference type="CDD" id="cd04278">
    <property type="entry name" value="ZnMc_MMP"/>
    <property type="match status" value="1"/>
</dbReference>
<dbReference type="OrthoDB" id="406838at2759"/>
<dbReference type="Proteomes" id="UP000265140">
    <property type="component" value="Chromosome 6"/>
</dbReference>
<reference evidence="26" key="4">
    <citation type="submission" date="2025-09" db="UniProtKB">
        <authorList>
            <consortium name="Ensembl"/>
        </authorList>
    </citation>
    <scope>IDENTIFICATION</scope>
</reference>
<dbReference type="GO" id="GO:0030198">
    <property type="term" value="P:extracellular matrix organization"/>
    <property type="evidence" value="ECO:0007669"/>
    <property type="project" value="TreeGrafter"/>
</dbReference>
<keyword evidence="10" id="KW-0597">Phosphoprotein</keyword>
<protein>
    <recommendedName>
        <fullName evidence="8">Matrix metalloproteinase-14</fullName>
        <ecNumber evidence="7">3.4.24.80</ecNumber>
    </recommendedName>
</protein>
<dbReference type="InterPro" id="IPR000585">
    <property type="entry name" value="Hemopexin-like_dom"/>
</dbReference>
<evidence type="ECO:0000256" key="11">
    <source>
        <dbReference type="ARBA" id="ARBA00022670"/>
    </source>
</evidence>
<dbReference type="InterPro" id="IPR036365">
    <property type="entry name" value="PGBD-like_sf"/>
</dbReference>
<dbReference type="GO" id="GO:0031012">
    <property type="term" value="C:extracellular matrix"/>
    <property type="evidence" value="ECO:0007669"/>
    <property type="project" value="InterPro"/>
</dbReference>
<feature type="region of interest" description="Disordered" evidence="23">
    <location>
        <begin position="500"/>
        <end position="522"/>
    </location>
</feature>
<evidence type="ECO:0000256" key="6">
    <source>
        <dbReference type="ARBA" id="ARBA00010370"/>
    </source>
</evidence>
<evidence type="ECO:0000313" key="27">
    <source>
        <dbReference type="Proteomes" id="UP000265140"/>
    </source>
</evidence>
<comment type="subcellular location">
    <subcellularLocation>
        <location evidence="5">Cytoplasm</location>
    </subcellularLocation>
    <subcellularLocation>
        <location evidence="4">Melanosome</location>
    </subcellularLocation>
</comment>